<dbReference type="NCBIfam" id="NF033682">
    <property type="entry name" value="retention_LapA"/>
    <property type="match status" value="1"/>
</dbReference>
<keyword evidence="2" id="KW-1185">Reference proteome</keyword>
<name>A0A1I4NPR1_9GAMM</name>
<dbReference type="OrthoDB" id="9813456at2"/>
<dbReference type="Proteomes" id="UP000243629">
    <property type="component" value="Unassembled WGS sequence"/>
</dbReference>
<evidence type="ECO:0000313" key="1">
    <source>
        <dbReference type="EMBL" id="SFM17320.1"/>
    </source>
</evidence>
<dbReference type="InterPro" id="IPR038081">
    <property type="entry name" value="CalX-like_sf"/>
</dbReference>
<accession>A0A1I4NPR1</accession>
<dbReference type="AlphaFoldDB" id="A0A1I4NPR1"/>
<dbReference type="InterPro" id="IPR047777">
    <property type="entry name" value="LapA-like_RM"/>
</dbReference>
<sequence>MAGINAVVLKVVGQVFALDASGGRRLLLEGDTVLAGEQVITDGAGAVTIRLDDGQVMDLGRDTRFVLSASEPGASVEPMDIAAIQQAIAAGQDPSVLLEATAAGPAAGGAAGGEGGGHSFVLLDRLDLRINPDVGLDTVGPAVALLELPQDQDPLFPDLDEAEPPSISIQPLGGAENASVVEGGVLQFLVSLSAPSSVPVSFTWTVSLGSASTADLAEPVVLTGTVTIPAGSTSYLISLPTFDDLLFEGGPGTFEDLQISISDVQGAVPGSTEATGLIEDNDSLPVVNLDAVDGVGAQAVEGQPLQFTVRLSGPSASPVEVNWTLQLDGSASADDLQSPISYSGSVTIPAGQLSAVVSVPTLDDNLFEGGAG</sequence>
<dbReference type="SUPFAM" id="SSF141072">
    <property type="entry name" value="CalX-like"/>
    <property type="match status" value="2"/>
</dbReference>
<dbReference type="RefSeq" id="WP_143069549.1">
    <property type="nucleotide sequence ID" value="NZ_FOUI01000001.1"/>
</dbReference>
<reference evidence="2" key="1">
    <citation type="submission" date="2016-10" db="EMBL/GenBank/DDBJ databases">
        <authorList>
            <person name="Varghese N."/>
            <person name="Submissions S."/>
        </authorList>
    </citation>
    <scope>NUCLEOTIDE SEQUENCE [LARGE SCALE GENOMIC DNA]</scope>
    <source>
        <strain evidence="2">DSM 24213</strain>
    </source>
</reference>
<organism evidence="1 2">
    <name type="scientific">Halopseudomonas yangmingensis</name>
    <dbReference type="NCBI Taxonomy" id="1720063"/>
    <lineage>
        <taxon>Bacteria</taxon>
        <taxon>Pseudomonadati</taxon>
        <taxon>Pseudomonadota</taxon>
        <taxon>Gammaproteobacteria</taxon>
        <taxon>Pseudomonadales</taxon>
        <taxon>Pseudomonadaceae</taxon>
        <taxon>Halopseudomonas</taxon>
    </lineage>
</organism>
<feature type="non-terminal residue" evidence="1">
    <location>
        <position position="372"/>
    </location>
</feature>
<dbReference type="Gene3D" id="2.60.40.2030">
    <property type="match status" value="2"/>
</dbReference>
<dbReference type="EMBL" id="FOUI01000001">
    <property type="protein sequence ID" value="SFM17320.1"/>
    <property type="molecule type" value="Genomic_DNA"/>
</dbReference>
<dbReference type="STRING" id="1720063.SAMN05216217_101457"/>
<protein>
    <submittedName>
        <fullName evidence="1">Surface adhesion protein</fullName>
    </submittedName>
</protein>
<evidence type="ECO:0000313" key="2">
    <source>
        <dbReference type="Proteomes" id="UP000243629"/>
    </source>
</evidence>
<proteinExistence type="predicted"/>
<gene>
    <name evidence="1" type="ORF">SAMN05216217_101457</name>
</gene>